<dbReference type="AlphaFoldDB" id="W5YMA7"/>
<sequence length="47" mass="5482">MLDGVLNWYYTDLIAFGIDESDFGCVNILIDRRLWCTPTPIRSLFNN</sequence>
<organism evidence="1 2">
    <name type="scientific">Marinobacter similis</name>
    <dbReference type="NCBI Taxonomy" id="1420916"/>
    <lineage>
        <taxon>Bacteria</taxon>
        <taxon>Pseudomonadati</taxon>
        <taxon>Pseudomonadota</taxon>
        <taxon>Gammaproteobacteria</taxon>
        <taxon>Pseudomonadales</taxon>
        <taxon>Marinobacteraceae</taxon>
        <taxon>Marinobacter</taxon>
    </lineage>
</organism>
<name>W5YMA7_9GAMM</name>
<dbReference type="Proteomes" id="UP000061489">
    <property type="component" value="Chromosome"/>
</dbReference>
<reference evidence="1 2" key="1">
    <citation type="journal article" date="2014" name="Genome Announc.">
        <title>Draft Genome Sequences of Marinobacter similis A3d10T and Marinobacter salarius R9SW1T.</title>
        <authorList>
            <person name="Ivanova E.P."/>
            <person name="Ng H.J."/>
            <person name="Webb H.K."/>
            <person name="Feng G."/>
            <person name="Oshima K."/>
            <person name="Hattori M."/>
            <person name="Ohkuma M."/>
            <person name="Sergeev A.F."/>
            <person name="Mikhailov V.V."/>
            <person name="Crawford R.J."/>
            <person name="Sawabe T."/>
        </authorList>
    </citation>
    <scope>NUCLEOTIDE SEQUENCE [LARGE SCALE GENOMIC DNA]</scope>
    <source>
        <strain evidence="1 2">A3d10</strain>
    </source>
</reference>
<protein>
    <submittedName>
        <fullName evidence="1">Uncharacterized protein</fullName>
    </submittedName>
</protein>
<evidence type="ECO:0000313" key="2">
    <source>
        <dbReference type="Proteomes" id="UP000061489"/>
    </source>
</evidence>
<keyword evidence="2" id="KW-1185">Reference proteome</keyword>
<dbReference type="EMBL" id="CP007151">
    <property type="protein sequence ID" value="AHI30236.1"/>
    <property type="molecule type" value="Genomic_DNA"/>
</dbReference>
<dbReference type="HOGENOM" id="CLU_3170020_0_0_6"/>
<proteinExistence type="predicted"/>
<evidence type="ECO:0000313" key="1">
    <source>
        <dbReference type="EMBL" id="AHI30236.1"/>
    </source>
</evidence>
<accession>W5YMA7</accession>
<dbReference type="KEGG" id="msx:AU14_16475"/>
<gene>
    <name evidence="1" type="ORF">AU14_16475</name>
</gene>